<dbReference type="PROSITE" id="PS01282">
    <property type="entry name" value="BIR_REPEAT_1"/>
    <property type="match status" value="1"/>
</dbReference>
<dbReference type="PANTHER" id="PTHR10044">
    <property type="entry name" value="INHIBITOR OF APOPTOSIS"/>
    <property type="match status" value="1"/>
</dbReference>
<protein>
    <submittedName>
        <fullName evidence="1">Inhibitor of apoptosis 5</fullName>
    </submittedName>
</protein>
<accession>A0A0R7EYU8</accession>
<dbReference type="EMBL" id="KP296186">
    <property type="protein sequence ID" value="AKN80754.1"/>
    <property type="molecule type" value="Genomic_DNA"/>
</dbReference>
<dbReference type="SMART" id="SM00238">
    <property type="entry name" value="BIR"/>
    <property type="match status" value="2"/>
</dbReference>
<dbReference type="PANTHER" id="PTHR10044:SF139">
    <property type="entry name" value="DEATH-ASSOCIATED INHIBITOR OF APOPTOSIS 2"/>
    <property type="match status" value="1"/>
</dbReference>
<proteinExistence type="predicted"/>
<dbReference type="SUPFAM" id="SSF57924">
    <property type="entry name" value="Inhibitor of apoptosis (IAP) repeat"/>
    <property type="match status" value="2"/>
</dbReference>
<dbReference type="KEGG" id="vg:26373961"/>
<keyword evidence="2" id="KW-1185">Reference proteome</keyword>
<dbReference type="RefSeq" id="YP_009182301.1">
    <property type="nucleotide sequence ID" value="NC_028491.1"/>
</dbReference>
<dbReference type="PROSITE" id="PS50143">
    <property type="entry name" value="BIR_REPEAT_2"/>
    <property type="match status" value="2"/>
</dbReference>
<dbReference type="OrthoDB" id="9255at10239"/>
<dbReference type="Pfam" id="PF00653">
    <property type="entry name" value="BIR"/>
    <property type="match status" value="2"/>
</dbReference>
<reference evidence="1 2" key="1">
    <citation type="journal article" date="2015" name="J. Virol.">
        <title>A betabaculovirus-encoded gp64 homolog is a functional envelope fusion protein.</title>
        <authorList>
            <person name="Ardisson-Araujo D.M."/>
            <person name="Melo F.L."/>
            <person name="Clem R.J."/>
            <person name="Wolff J.L."/>
            <person name="Ribeiro B.M."/>
        </authorList>
    </citation>
    <scope>NUCLEOTIDE SEQUENCE [LARGE SCALE GENOMIC DNA]</scope>
    <source>
        <strain evidence="1 2">Parana-2009</strain>
    </source>
</reference>
<dbReference type="GO" id="GO:0051726">
    <property type="term" value="P:regulation of cell cycle"/>
    <property type="evidence" value="ECO:0007669"/>
    <property type="project" value="TreeGrafter"/>
</dbReference>
<dbReference type="InterPro" id="IPR050784">
    <property type="entry name" value="IAP"/>
</dbReference>
<evidence type="ECO:0000313" key="1">
    <source>
        <dbReference type="EMBL" id="AKN80754.1"/>
    </source>
</evidence>
<organism evidence="1 2">
    <name type="scientific">Diatraea saccharalis granulovirus</name>
    <dbReference type="NCBI Taxonomy" id="1675862"/>
    <lineage>
        <taxon>Viruses</taxon>
        <taxon>Viruses incertae sedis</taxon>
        <taxon>Naldaviricetes</taxon>
        <taxon>Lefavirales</taxon>
        <taxon>Baculoviridae</taxon>
        <taxon>Betabaculovirus</taxon>
        <taxon>Betabaculovirus disaccharalis</taxon>
    </lineage>
</organism>
<dbReference type="Gene3D" id="3.30.40.10">
    <property type="entry name" value="Zinc/RING finger domain, C3HC4 (zinc finger)"/>
    <property type="match status" value="1"/>
</dbReference>
<dbReference type="GeneID" id="26373961"/>
<dbReference type="Proteomes" id="UP000203433">
    <property type="component" value="Segment"/>
</dbReference>
<dbReference type="Gene3D" id="1.10.1170.10">
    <property type="entry name" value="Inhibitor Of Apoptosis Protein (2mihbC-IAP-1), Chain A"/>
    <property type="match status" value="2"/>
</dbReference>
<gene>
    <name evidence="1" type="primary">iap-5</name>
</gene>
<sequence>MNIYENRLKSFESWPGRENVKNLALVGFYYTGYTDHIVCQYCKLDLYNFTLGGEDSLRDHKRYSPDCPFFTINTTNYVNTRFLSPRIINSNYHPGLTPPPYKCDYSLLEQRIYSFINFPTCLKTLVEDLSDAGFYYTNVGDYVCCYACGVIGKDWTTTSDVWRVHKRLNDRCSLVLLKKLNHNNNNNNNNNNNDNTNNLKENYNKIVPTAPTLGCLPKCKKCKLRCIDAVLLPCYHFCVCQECALLCTTCVFCNVFTGGFLLSK</sequence>
<evidence type="ECO:0000313" key="2">
    <source>
        <dbReference type="Proteomes" id="UP000203433"/>
    </source>
</evidence>
<dbReference type="InterPro" id="IPR013083">
    <property type="entry name" value="Znf_RING/FYVE/PHD"/>
</dbReference>
<dbReference type="InterPro" id="IPR001370">
    <property type="entry name" value="BIR_rpt"/>
</dbReference>
<name>A0A0R7EYU8_9BBAC</name>
<dbReference type="CDD" id="cd00022">
    <property type="entry name" value="BIR"/>
    <property type="match status" value="2"/>
</dbReference>